<protein>
    <submittedName>
        <fullName evidence="2">Type II toxin-antitoxin system death-on-curing family toxin</fullName>
    </submittedName>
</protein>
<organism evidence="2 3">
    <name type="scientific">Rossellomorea aquimaris</name>
    <dbReference type="NCBI Taxonomy" id="189382"/>
    <lineage>
        <taxon>Bacteria</taxon>
        <taxon>Bacillati</taxon>
        <taxon>Bacillota</taxon>
        <taxon>Bacilli</taxon>
        <taxon>Bacillales</taxon>
        <taxon>Bacillaceae</taxon>
        <taxon>Rossellomorea</taxon>
    </lineage>
</organism>
<dbReference type="SUPFAM" id="SSF140931">
    <property type="entry name" value="Fic-like"/>
    <property type="match status" value="1"/>
</dbReference>
<dbReference type="Gene3D" id="1.20.120.1870">
    <property type="entry name" value="Fic/DOC protein, Fido domain"/>
    <property type="match status" value="1"/>
</dbReference>
<accession>A0A5D4TRH5</accession>
<dbReference type="PANTHER" id="PTHR39426">
    <property type="entry name" value="HOMOLOGY TO DEATH-ON-CURING PROTEIN OF PHAGE P1"/>
    <property type="match status" value="1"/>
</dbReference>
<dbReference type="InterPro" id="IPR053737">
    <property type="entry name" value="Type_II_TA_Toxin"/>
</dbReference>
<evidence type="ECO:0000313" key="3">
    <source>
        <dbReference type="Proteomes" id="UP000325054"/>
    </source>
</evidence>
<gene>
    <name evidence="2" type="ORF">FZC80_11200</name>
</gene>
<evidence type="ECO:0000313" key="2">
    <source>
        <dbReference type="EMBL" id="TYS78327.1"/>
    </source>
</evidence>
<dbReference type="InterPro" id="IPR003812">
    <property type="entry name" value="Fido"/>
</dbReference>
<comment type="caution">
    <text evidence="2">The sequence shown here is derived from an EMBL/GenBank/DDBJ whole genome shotgun (WGS) entry which is preliminary data.</text>
</comment>
<dbReference type="EMBL" id="VTEW01000008">
    <property type="protein sequence ID" value="TYS78327.1"/>
    <property type="molecule type" value="Genomic_DNA"/>
</dbReference>
<name>A0A5D4TRH5_9BACI</name>
<dbReference type="PANTHER" id="PTHR39426:SF1">
    <property type="entry name" value="HOMOLOGY TO DEATH-ON-CURING PROTEIN OF PHAGE P1"/>
    <property type="match status" value="1"/>
</dbReference>
<dbReference type="AlphaFoldDB" id="A0A5D4TRH5"/>
<sequence>MDDEISYRTWSVFLNTHQINVYSPLEQKGIKFPHLLNSAVNRPKQSAFGEDAYPSIFHKAAALYESLAKNHAFHSANKRTAFASLYMFLRQNGYKLIVSPQEAEDFTVLMVEKKNPSIPFEDIVGWIEDNSILSS</sequence>
<dbReference type="NCBIfam" id="TIGR01550">
    <property type="entry name" value="DOC_P1"/>
    <property type="match status" value="1"/>
</dbReference>
<dbReference type="GO" id="GO:0016301">
    <property type="term" value="F:kinase activity"/>
    <property type="evidence" value="ECO:0007669"/>
    <property type="project" value="InterPro"/>
</dbReference>
<dbReference type="InterPro" id="IPR006440">
    <property type="entry name" value="Doc"/>
</dbReference>
<dbReference type="Proteomes" id="UP000325054">
    <property type="component" value="Unassembled WGS sequence"/>
</dbReference>
<dbReference type="OrthoDB" id="9802752at2"/>
<feature type="domain" description="Fido" evidence="1">
    <location>
        <begin position="8"/>
        <end position="129"/>
    </location>
</feature>
<proteinExistence type="predicted"/>
<evidence type="ECO:0000259" key="1">
    <source>
        <dbReference type="PROSITE" id="PS51459"/>
    </source>
</evidence>
<dbReference type="Pfam" id="PF02661">
    <property type="entry name" value="Fic"/>
    <property type="match status" value="1"/>
</dbReference>
<dbReference type="InterPro" id="IPR036597">
    <property type="entry name" value="Fido-like_dom_sf"/>
</dbReference>
<dbReference type="PROSITE" id="PS51459">
    <property type="entry name" value="FIDO"/>
    <property type="match status" value="1"/>
</dbReference>
<reference evidence="2 3" key="1">
    <citation type="submission" date="2019-08" db="EMBL/GenBank/DDBJ databases">
        <title>Bacillus genomes from the desert of Cuatro Cienegas, Coahuila.</title>
        <authorList>
            <person name="Olmedo-Alvarez G."/>
        </authorList>
    </citation>
    <scope>NUCLEOTIDE SEQUENCE [LARGE SCALE GENOMIC DNA]</scope>
    <source>
        <strain evidence="2 3">CH451a_14T</strain>
    </source>
</reference>